<organism evidence="1 2">
    <name type="scientific">secondary endosymbiont of Heteropsylla cubana</name>
    <dbReference type="NCBI Taxonomy" id="134287"/>
    <lineage>
        <taxon>Bacteria</taxon>
        <taxon>Pseudomonadati</taxon>
        <taxon>Pseudomonadota</taxon>
        <taxon>Gammaproteobacteria</taxon>
        <taxon>Enterobacterales</taxon>
        <taxon>Enterobacteriaceae</taxon>
        <taxon>aphid secondary symbionts</taxon>
    </lineage>
</organism>
<dbReference type="Proteomes" id="UP000003937">
    <property type="component" value="Chromosome"/>
</dbReference>
<name>J3TGH7_9ENTR</name>
<accession>J3TGH7</accession>
<evidence type="ECO:0000313" key="2">
    <source>
        <dbReference type="Proteomes" id="UP000003937"/>
    </source>
</evidence>
<dbReference type="KEGG" id="sehc:A35E_00233"/>
<gene>
    <name evidence="1" type="ORF">A35E_00233</name>
</gene>
<reference evidence="1 2" key="1">
    <citation type="journal article" date="2012" name="Mol. Biol. Evol.">
        <title>Genome reduction and co-evolution between the primary and secondary bacterial symbionts of psyllids.</title>
        <authorList>
            <person name="Sloan D.B."/>
            <person name="Moran N.A."/>
        </authorList>
    </citation>
    <scope>NUCLEOTIDE SEQUENCE [LARGE SCALE GENOMIC DNA]</scope>
    <source>
        <strain evidence="1">Hcub_S</strain>
    </source>
</reference>
<dbReference type="HOGENOM" id="CLU_2059790_0_0_6"/>
<keyword evidence="2" id="KW-1185">Reference proteome</keyword>
<proteinExistence type="predicted"/>
<dbReference type="EMBL" id="CP003547">
    <property type="protein sequence ID" value="AFP85542.1"/>
    <property type="molecule type" value="Genomic_DNA"/>
</dbReference>
<dbReference type="AlphaFoldDB" id="J3TGH7"/>
<protein>
    <submittedName>
        <fullName evidence="1">Uncharacterized protein</fullName>
    </submittedName>
</protein>
<evidence type="ECO:0000313" key="1">
    <source>
        <dbReference type="EMBL" id="AFP85542.1"/>
    </source>
</evidence>
<sequence length="119" mass="13888">MRTFLKRCIEENVGSAAELILTDIIKRKQGPEVDHGYINQQLKQHPTMHLFHRLMKFYLSETKKIVVRKKVRKNCGILWKNKFILNLDIIAKNAILTLKAFIGVAHLVNHRLLLNLFEG</sequence>
<dbReference type="STRING" id="134287.A35E_00233"/>